<dbReference type="Pfam" id="PF00406">
    <property type="entry name" value="ADK"/>
    <property type="match status" value="1"/>
</dbReference>
<evidence type="ECO:0000256" key="4">
    <source>
        <dbReference type="ARBA" id="ARBA00022777"/>
    </source>
</evidence>
<dbReference type="GO" id="GO:0019205">
    <property type="term" value="F:nucleobase-containing compound kinase activity"/>
    <property type="evidence" value="ECO:0007669"/>
    <property type="project" value="InterPro"/>
</dbReference>
<keyword evidence="2" id="KW-0545">Nucleotide biosynthesis</keyword>
<dbReference type="PANTHER" id="PTHR23359">
    <property type="entry name" value="NUCLEOTIDE KINASE"/>
    <property type="match status" value="1"/>
</dbReference>
<dbReference type="PROSITE" id="PS00113">
    <property type="entry name" value="ADENYLATE_KINASE"/>
    <property type="match status" value="1"/>
</dbReference>
<evidence type="ECO:0000256" key="3">
    <source>
        <dbReference type="ARBA" id="ARBA00022741"/>
    </source>
</evidence>
<evidence type="ECO:0000313" key="6">
    <source>
        <dbReference type="Proteomes" id="UP000701698"/>
    </source>
</evidence>
<dbReference type="SUPFAM" id="SSF52540">
    <property type="entry name" value="P-loop containing nucleoside triphosphate hydrolases"/>
    <property type="match status" value="1"/>
</dbReference>
<proteinExistence type="predicted"/>
<dbReference type="Proteomes" id="UP000701698">
    <property type="component" value="Unassembled WGS sequence"/>
</dbReference>
<dbReference type="EMBL" id="JAGQKX010000016">
    <property type="protein sequence ID" value="MCA9389970.1"/>
    <property type="molecule type" value="Genomic_DNA"/>
</dbReference>
<name>A0A955LGG0_UNCKA</name>
<protein>
    <submittedName>
        <fullName evidence="5">Nucleoside monophosphate kinase</fullName>
    </submittedName>
</protein>
<keyword evidence="3" id="KW-0547">Nucleotide-binding</keyword>
<keyword evidence="4 5" id="KW-0418">Kinase</keyword>
<gene>
    <name evidence="5" type="ORF">KC571_01080</name>
</gene>
<dbReference type="GO" id="GO:0005524">
    <property type="term" value="F:ATP binding"/>
    <property type="evidence" value="ECO:0007669"/>
    <property type="project" value="InterPro"/>
</dbReference>
<accession>A0A955LGG0</accession>
<evidence type="ECO:0000256" key="2">
    <source>
        <dbReference type="ARBA" id="ARBA00022727"/>
    </source>
</evidence>
<reference evidence="5" key="1">
    <citation type="submission" date="2020-04" db="EMBL/GenBank/DDBJ databases">
        <authorList>
            <person name="Zhang T."/>
        </authorList>
    </citation>
    <scope>NUCLEOTIDE SEQUENCE</scope>
    <source>
        <strain evidence="5">HKST-UBA01</strain>
    </source>
</reference>
<dbReference type="InterPro" id="IPR000850">
    <property type="entry name" value="Adenylat/UMP-CMP_kin"/>
</dbReference>
<dbReference type="InterPro" id="IPR027417">
    <property type="entry name" value="P-loop_NTPase"/>
</dbReference>
<reference evidence="5" key="2">
    <citation type="journal article" date="2021" name="Microbiome">
        <title>Successional dynamics and alternative stable states in a saline activated sludge microbial community over 9 years.</title>
        <authorList>
            <person name="Wang Y."/>
            <person name="Ye J."/>
            <person name="Ju F."/>
            <person name="Liu L."/>
            <person name="Boyd J.A."/>
            <person name="Deng Y."/>
            <person name="Parks D.H."/>
            <person name="Jiang X."/>
            <person name="Yin X."/>
            <person name="Woodcroft B.J."/>
            <person name="Tyson G.W."/>
            <person name="Hugenholtz P."/>
            <person name="Polz M.F."/>
            <person name="Zhang T."/>
        </authorList>
    </citation>
    <scope>NUCLEOTIDE SEQUENCE</scope>
    <source>
        <strain evidence="5">HKST-UBA01</strain>
    </source>
</reference>
<sequence length="361" mass="41138">MFEIFNTKVENVSETFDLNTPAGRHEYFHQKAAKEIEELKEYLEHNSFVSFWLAKKGAGKGTYSKMFSEIIGEERLAHISVGDVVRHVHASVEDEQAKKALYTYLDENYRGTLSLDEAFDALINRETKTLLPTEFILTLVKREIEQLDGQGIMMDGFPRGMDQISYSLYFREIMNLRHDPDFFVLIDVPDSVLDARVKARVVCPKCQLSRSIKFLLTKDIIYDPETDTYHLICDNPACEGCGEERLVAKEGDDLGIEGIRDRLEADDELIKYALRLRGIPKLTLRNTVPVDQAQSYVDEYEITPEFVFDHNANNEVEISTKPWVVKDSDGSDAYSLMAAPVVLSFIKQMHAQLIGDDTMGV</sequence>
<keyword evidence="1" id="KW-0808">Transferase</keyword>
<evidence type="ECO:0000313" key="5">
    <source>
        <dbReference type="EMBL" id="MCA9389970.1"/>
    </source>
</evidence>
<dbReference type="GO" id="GO:0009165">
    <property type="term" value="P:nucleotide biosynthetic process"/>
    <property type="evidence" value="ECO:0007669"/>
    <property type="project" value="UniProtKB-KW"/>
</dbReference>
<organism evidence="5 6">
    <name type="scientific">candidate division WWE3 bacterium</name>
    <dbReference type="NCBI Taxonomy" id="2053526"/>
    <lineage>
        <taxon>Bacteria</taxon>
        <taxon>Katanobacteria</taxon>
    </lineage>
</organism>
<dbReference type="Gene3D" id="3.40.50.300">
    <property type="entry name" value="P-loop containing nucleotide triphosphate hydrolases"/>
    <property type="match status" value="1"/>
</dbReference>
<comment type="caution">
    <text evidence="5">The sequence shown here is derived from an EMBL/GenBank/DDBJ whole genome shotgun (WGS) entry which is preliminary data.</text>
</comment>
<dbReference type="InterPro" id="IPR033690">
    <property type="entry name" value="Adenylat_kinase_CS"/>
</dbReference>
<evidence type="ECO:0000256" key="1">
    <source>
        <dbReference type="ARBA" id="ARBA00022679"/>
    </source>
</evidence>
<dbReference type="AlphaFoldDB" id="A0A955LGG0"/>